<feature type="domain" description="Zinc-finger" evidence="10">
    <location>
        <begin position="115"/>
        <end position="211"/>
    </location>
</feature>
<keyword evidence="3" id="KW-0963">Cytoplasm</keyword>
<keyword evidence="8" id="KW-0804">Transcription</keyword>
<dbReference type="Proteomes" id="UP001160148">
    <property type="component" value="Unassembled WGS sequence"/>
</dbReference>
<dbReference type="GO" id="GO:0006355">
    <property type="term" value="P:regulation of DNA-templated transcription"/>
    <property type="evidence" value="ECO:0007669"/>
    <property type="project" value="InterPro"/>
</dbReference>
<dbReference type="PANTHER" id="PTHR31169">
    <property type="entry name" value="OS05G0300700 PROTEIN"/>
    <property type="match status" value="1"/>
</dbReference>
<dbReference type="PANTHER" id="PTHR31169:SF8">
    <property type="entry name" value="ZINC-FINGER DOMAIN OF MONOAMINE-OXIDASE A REPRESSOR R1 PROTEIN"/>
    <property type="match status" value="1"/>
</dbReference>
<comment type="caution">
    <text evidence="11">The sequence shown here is derived from an EMBL/GenBank/DDBJ whole genome shotgun (WGS) entry which is preliminary data.</text>
</comment>
<keyword evidence="7" id="KW-0805">Transcription regulation</keyword>
<gene>
    <name evidence="11" type="ORF">MEUPH1_LOCUS8644</name>
</gene>
<keyword evidence="9" id="KW-0539">Nucleus</keyword>
<evidence type="ECO:0000313" key="11">
    <source>
        <dbReference type="EMBL" id="CAI6352396.1"/>
    </source>
</evidence>
<dbReference type="Pfam" id="PF10497">
    <property type="entry name" value="zf-4CXXC_R1"/>
    <property type="match status" value="1"/>
</dbReference>
<organism evidence="11 12">
    <name type="scientific">Macrosiphum euphorbiae</name>
    <name type="common">potato aphid</name>
    <dbReference type="NCBI Taxonomy" id="13131"/>
    <lineage>
        <taxon>Eukaryota</taxon>
        <taxon>Metazoa</taxon>
        <taxon>Ecdysozoa</taxon>
        <taxon>Arthropoda</taxon>
        <taxon>Hexapoda</taxon>
        <taxon>Insecta</taxon>
        <taxon>Pterygota</taxon>
        <taxon>Neoptera</taxon>
        <taxon>Paraneoptera</taxon>
        <taxon>Hemiptera</taxon>
        <taxon>Sternorrhyncha</taxon>
        <taxon>Aphidomorpha</taxon>
        <taxon>Aphidoidea</taxon>
        <taxon>Aphididae</taxon>
        <taxon>Macrosiphini</taxon>
        <taxon>Macrosiphum</taxon>
    </lineage>
</organism>
<evidence type="ECO:0000256" key="8">
    <source>
        <dbReference type="ARBA" id="ARBA00023163"/>
    </source>
</evidence>
<dbReference type="InterPro" id="IPR018866">
    <property type="entry name" value="Znf-4CXXC_R1"/>
</dbReference>
<dbReference type="GO" id="GO:0005737">
    <property type="term" value="C:cytoplasm"/>
    <property type="evidence" value="ECO:0007669"/>
    <property type="project" value="UniProtKB-SubCell"/>
</dbReference>
<sequence length="314" mass="36112">MCVFIIYRQSTNYNEQSDDENDKNDKKKLKNGSLKVRFRWLKPSQYQKSDVVYYNSLADSDFIYDDDEEYGSDYESSAPGSKRKRKVYTPRLAVSQVTQEMIENISYSSSGKVYSQSGTTCHQCRQKTTDQKSYCRYKGCSGVRGNFCGFCLGRRYGEDVAEVLRNPKWACPPCRGYCNCSICRRRKGKAPTGQLAHLAVAGGFQSVRHMLSDIEGEDSRVAKFKFDDEDNNQNEEENNWNEADKNNITEVCYSNEQSNLEIQDGDDNVSDEVKCIDSNEQCNSGNHEDERVTEIKETHEMIIDKLYKQLFSED</sequence>
<name>A0AAV0W987_9HEMI</name>
<dbReference type="AlphaFoldDB" id="A0AAV0W987"/>
<keyword evidence="5" id="KW-0597">Phosphoprotein</keyword>
<evidence type="ECO:0000256" key="7">
    <source>
        <dbReference type="ARBA" id="ARBA00023015"/>
    </source>
</evidence>
<reference evidence="11 12" key="1">
    <citation type="submission" date="2023-01" db="EMBL/GenBank/DDBJ databases">
        <authorList>
            <person name="Whitehead M."/>
        </authorList>
    </citation>
    <scope>NUCLEOTIDE SEQUENCE [LARGE SCALE GENOMIC DNA]</scope>
</reference>
<evidence type="ECO:0000259" key="10">
    <source>
        <dbReference type="Pfam" id="PF10497"/>
    </source>
</evidence>
<keyword evidence="12" id="KW-1185">Reference proteome</keyword>
<keyword evidence="4" id="KW-1017">Isopeptide bond</keyword>
<evidence type="ECO:0000256" key="6">
    <source>
        <dbReference type="ARBA" id="ARBA00022843"/>
    </source>
</evidence>
<protein>
    <recommendedName>
        <fullName evidence="10">Zinc-finger domain-containing protein</fullName>
    </recommendedName>
</protein>
<dbReference type="EMBL" id="CARXXK010000002">
    <property type="protein sequence ID" value="CAI6352396.1"/>
    <property type="molecule type" value="Genomic_DNA"/>
</dbReference>
<comment type="subcellular location">
    <subcellularLocation>
        <location evidence="2">Cytoplasm</location>
    </subcellularLocation>
    <subcellularLocation>
        <location evidence="1">Nucleus</location>
    </subcellularLocation>
</comment>
<keyword evidence="6" id="KW-0832">Ubl conjugation</keyword>
<dbReference type="InterPro" id="IPR040221">
    <property type="entry name" value="CDCA7/CDA7L"/>
</dbReference>
<evidence type="ECO:0000256" key="4">
    <source>
        <dbReference type="ARBA" id="ARBA00022499"/>
    </source>
</evidence>
<proteinExistence type="predicted"/>
<evidence type="ECO:0000256" key="9">
    <source>
        <dbReference type="ARBA" id="ARBA00023242"/>
    </source>
</evidence>
<evidence type="ECO:0000256" key="5">
    <source>
        <dbReference type="ARBA" id="ARBA00022553"/>
    </source>
</evidence>
<accession>A0AAV0W987</accession>
<evidence type="ECO:0000256" key="3">
    <source>
        <dbReference type="ARBA" id="ARBA00022490"/>
    </source>
</evidence>
<dbReference type="GO" id="GO:0005634">
    <property type="term" value="C:nucleus"/>
    <property type="evidence" value="ECO:0007669"/>
    <property type="project" value="UniProtKB-SubCell"/>
</dbReference>
<evidence type="ECO:0000256" key="1">
    <source>
        <dbReference type="ARBA" id="ARBA00004123"/>
    </source>
</evidence>
<evidence type="ECO:0000313" key="12">
    <source>
        <dbReference type="Proteomes" id="UP001160148"/>
    </source>
</evidence>
<evidence type="ECO:0000256" key="2">
    <source>
        <dbReference type="ARBA" id="ARBA00004496"/>
    </source>
</evidence>